<dbReference type="eggNOG" id="ENOG5032H3R">
    <property type="taxonomic scope" value="Bacteria"/>
</dbReference>
<dbReference type="KEGG" id="mes:Meso_1415"/>
<organism evidence="2">
    <name type="scientific">Chelativorans sp. (strain BNC1)</name>
    <dbReference type="NCBI Taxonomy" id="266779"/>
    <lineage>
        <taxon>Bacteria</taxon>
        <taxon>Pseudomonadati</taxon>
        <taxon>Pseudomonadota</taxon>
        <taxon>Alphaproteobacteria</taxon>
        <taxon>Hyphomicrobiales</taxon>
        <taxon>Phyllobacteriaceae</taxon>
        <taxon>Chelativorans</taxon>
    </lineage>
</organism>
<dbReference type="HOGENOM" id="CLU_1530741_0_0_5"/>
<evidence type="ECO:0000313" key="2">
    <source>
        <dbReference type="EMBL" id="ABG62811.1"/>
    </source>
</evidence>
<sequence precursor="true">MLRKSMSPQWMFRPMFLRKIVLLPFAAALLLGTTAFATASDHERRFFEQIEGGWTGPGEIVAGKYKGTKFVCNFAGATPEDRVGMSLDGGCRVGVFNQDMSARVERSKSGFSGTFQDGASGKGLDVIGGSVKGQSAVFAIHRKALTGAMRAQLSDKNTMNVTISVHVDEDLVPVIGMTLKRVDAKTVSALTGE</sequence>
<evidence type="ECO:0000256" key="1">
    <source>
        <dbReference type="SAM" id="SignalP"/>
    </source>
</evidence>
<accession>Q11IG4</accession>
<reference evidence="2" key="1">
    <citation type="submission" date="2006-06" db="EMBL/GenBank/DDBJ databases">
        <title>Complete sequence of chromosome of Chelativorans sp. BNC1.</title>
        <authorList>
            <consortium name="US DOE Joint Genome Institute"/>
            <person name="Copeland A."/>
            <person name="Lucas S."/>
            <person name="Lapidus A."/>
            <person name="Barry K."/>
            <person name="Detter J.C."/>
            <person name="Glavina del Rio T."/>
            <person name="Hammon N."/>
            <person name="Israni S."/>
            <person name="Dalin E."/>
            <person name="Tice H."/>
            <person name="Pitluck S."/>
            <person name="Chertkov O."/>
            <person name="Brettin T."/>
            <person name="Bruce D."/>
            <person name="Han C."/>
            <person name="Tapia R."/>
            <person name="Gilna P."/>
            <person name="Schmutz J."/>
            <person name="Larimer F."/>
            <person name="Land M."/>
            <person name="Hauser L."/>
            <person name="Kyrpides N."/>
            <person name="Mikhailova N."/>
            <person name="Richardson P."/>
        </authorList>
    </citation>
    <scope>NUCLEOTIDE SEQUENCE</scope>
    <source>
        <strain evidence="2">BNC1</strain>
    </source>
</reference>
<gene>
    <name evidence="2" type="ordered locus">Meso_1415</name>
</gene>
<name>Q11IG4_CHESB</name>
<dbReference type="AlphaFoldDB" id="Q11IG4"/>
<dbReference type="EMBL" id="CP000390">
    <property type="protein sequence ID" value="ABG62811.1"/>
    <property type="molecule type" value="Genomic_DNA"/>
</dbReference>
<feature type="chain" id="PRO_5004180145" evidence="1">
    <location>
        <begin position="38"/>
        <end position="193"/>
    </location>
</feature>
<proteinExistence type="predicted"/>
<feature type="signal peptide" evidence="1">
    <location>
        <begin position="1"/>
        <end position="37"/>
    </location>
</feature>
<keyword evidence="1" id="KW-0732">Signal</keyword>
<protein>
    <submittedName>
        <fullName evidence="2">Uncharacterized protein</fullName>
    </submittedName>
</protein>
<dbReference type="STRING" id="266779.Meso_1415"/>